<dbReference type="EMBL" id="FNFL01000004">
    <property type="protein sequence ID" value="SDK26816.1"/>
    <property type="molecule type" value="Genomic_DNA"/>
</dbReference>
<evidence type="ECO:0000313" key="1">
    <source>
        <dbReference type="EMBL" id="SDK26816.1"/>
    </source>
</evidence>
<dbReference type="InterPro" id="IPR027417">
    <property type="entry name" value="P-loop_NTPase"/>
</dbReference>
<proteinExistence type="predicted"/>
<keyword evidence="2" id="KW-1185">Reference proteome</keyword>
<dbReference type="SUPFAM" id="SSF52540">
    <property type="entry name" value="P-loop containing nucleoside triphosphate hydrolases"/>
    <property type="match status" value="1"/>
</dbReference>
<accession>A0A1G9AHI5</accession>
<dbReference type="AlphaFoldDB" id="A0A1G9AHI5"/>
<organism evidence="1 2">
    <name type="scientific">Sediminibacillus albus</name>
    <dbReference type="NCBI Taxonomy" id="407036"/>
    <lineage>
        <taxon>Bacteria</taxon>
        <taxon>Bacillati</taxon>
        <taxon>Bacillota</taxon>
        <taxon>Bacilli</taxon>
        <taxon>Bacillales</taxon>
        <taxon>Bacillaceae</taxon>
        <taxon>Sediminibacillus</taxon>
    </lineage>
</organism>
<evidence type="ECO:0000313" key="2">
    <source>
        <dbReference type="Proteomes" id="UP000198694"/>
    </source>
</evidence>
<sequence>MRKGRTVFLVSGPAGVGKSTTSKELAKTLNFSAYISGDYVSHMHIGGRQKPWENKDETSLKWENILSLTRNFINYGNDVVIDSVTFPLEATWLQEKLKEFGVTVKYVVLWTDKKTLVNRDNMRKEEHRMGERCLTLVDEFSNSELDKKHLLDTSQKTTNDMTYIINEIINNKRYNLNC</sequence>
<dbReference type="Proteomes" id="UP000198694">
    <property type="component" value="Unassembled WGS sequence"/>
</dbReference>
<dbReference type="STRING" id="407036.SAMN05216243_2524"/>
<dbReference type="RefSeq" id="WP_093214755.1">
    <property type="nucleotide sequence ID" value="NZ_FNFL01000004.1"/>
</dbReference>
<reference evidence="1 2" key="1">
    <citation type="submission" date="2016-10" db="EMBL/GenBank/DDBJ databases">
        <authorList>
            <person name="de Groot N.N."/>
        </authorList>
    </citation>
    <scope>NUCLEOTIDE SEQUENCE [LARGE SCALE GENOMIC DNA]</scope>
    <source>
        <strain evidence="1 2">CGMCC 1.6502</strain>
    </source>
</reference>
<name>A0A1G9AHI5_9BACI</name>
<protein>
    <submittedName>
        <fullName evidence="1">AAA domain-containing protein</fullName>
    </submittedName>
</protein>
<gene>
    <name evidence="1" type="ORF">SAMN05216243_2524</name>
</gene>
<dbReference type="OrthoDB" id="1649389at2"/>
<dbReference type="Gene3D" id="3.40.50.300">
    <property type="entry name" value="P-loop containing nucleotide triphosphate hydrolases"/>
    <property type="match status" value="1"/>
</dbReference>
<dbReference type="Pfam" id="PF13671">
    <property type="entry name" value="AAA_33"/>
    <property type="match status" value="1"/>
</dbReference>